<evidence type="ECO:0000313" key="9">
    <source>
        <dbReference type="EMBL" id="MDJ1494887.1"/>
    </source>
</evidence>
<keyword evidence="2" id="KW-1003">Cell membrane</keyword>
<feature type="transmembrane region" description="Helical" evidence="8">
    <location>
        <begin position="298"/>
        <end position="321"/>
    </location>
</feature>
<feature type="transmembrane region" description="Helical" evidence="8">
    <location>
        <begin position="32"/>
        <end position="49"/>
    </location>
</feature>
<dbReference type="InterPro" id="IPR031006">
    <property type="entry name" value="Exosort_XrtN"/>
</dbReference>
<keyword evidence="3" id="KW-0645">Protease</keyword>
<dbReference type="EC" id="3.4.22.-" evidence="9"/>
<feature type="transmembrane region" description="Helical" evidence="8">
    <location>
        <begin position="55"/>
        <end position="73"/>
    </location>
</feature>
<feature type="transmembrane region" description="Helical" evidence="8">
    <location>
        <begin position="127"/>
        <end position="148"/>
    </location>
</feature>
<name>A0ABT7CPH6_9BACT</name>
<evidence type="ECO:0000256" key="8">
    <source>
        <dbReference type="SAM" id="Phobius"/>
    </source>
</evidence>
<feature type="transmembrane region" description="Helical" evidence="8">
    <location>
        <begin position="218"/>
        <end position="244"/>
    </location>
</feature>
<evidence type="ECO:0000256" key="6">
    <source>
        <dbReference type="ARBA" id="ARBA00022989"/>
    </source>
</evidence>
<keyword evidence="4 8" id="KW-0812">Transmembrane</keyword>
<feature type="transmembrane region" description="Helical" evidence="8">
    <location>
        <begin position="256"/>
        <end position="278"/>
    </location>
</feature>
<keyword evidence="6 8" id="KW-1133">Transmembrane helix</keyword>
<evidence type="ECO:0000313" key="10">
    <source>
        <dbReference type="Proteomes" id="UP001228581"/>
    </source>
</evidence>
<dbReference type="Proteomes" id="UP001228581">
    <property type="component" value="Unassembled WGS sequence"/>
</dbReference>
<evidence type="ECO:0000256" key="4">
    <source>
        <dbReference type="ARBA" id="ARBA00022692"/>
    </source>
</evidence>
<comment type="subcellular location">
    <subcellularLocation>
        <location evidence="1">Cell membrane</location>
        <topology evidence="1">Multi-pass membrane protein</topology>
    </subcellularLocation>
</comment>
<evidence type="ECO:0000256" key="2">
    <source>
        <dbReference type="ARBA" id="ARBA00022475"/>
    </source>
</evidence>
<dbReference type="NCBIfam" id="TIGR04178">
    <property type="entry name" value="exo_archaeo"/>
    <property type="match status" value="1"/>
</dbReference>
<dbReference type="InterPro" id="IPR026392">
    <property type="entry name" value="Exo/Archaeosortase_dom"/>
</dbReference>
<accession>A0ABT7CPH6</accession>
<proteinExistence type="predicted"/>
<dbReference type="GO" id="GO:0016787">
    <property type="term" value="F:hydrolase activity"/>
    <property type="evidence" value="ECO:0007669"/>
    <property type="project" value="UniProtKB-KW"/>
</dbReference>
<feature type="transmembrane region" description="Helical" evidence="8">
    <location>
        <begin position="85"/>
        <end position="115"/>
    </location>
</feature>
<keyword evidence="10" id="KW-1185">Reference proteome</keyword>
<sequence length="467" mass="53218">MNPKVAIALLKYAIQSNDFSIRKWIRSDYRRSTGIALITLYILFFGYLVSQTYFTLDALSWFGIVLFPYSLIIRQSGIYSSRYGWLLMAILGCMIWLPARTLPFGLLTIGILFIIEFTLGKTTLLPFLLIGVLSPFFRYTSIIFSFPIRLQLSKWAGAILSAGGFENTISGNAIQVEGTEFLVDVACMGLQMTETSLLMTIFLIAYNERTQQRYVTNLWVIGLGIVTLFLNSLSNLFRILLLIVFHILPSNPMHDVVGLVCLLVYVILPMVFITQWLYKKRSKSVSGPLQEKKAREAYKSTLISASLSLVVLAILSVQLFFNKPKSVTTSALVTTHLTGFSKQQSTDDITQFTNSSMLVYIKPIPTFYVAEHSPLICWQVSGYTFKRVEMKTIDDILVYTGILQKGQDRIYTAWWFDNGSHRTTDQMDWRWRMAQGEPAFCLVNVNVNKQEELANAVRQIVKQKLFR</sequence>
<organism evidence="9 10">
    <name type="scientific">Xanthocytophaga flava</name>
    <dbReference type="NCBI Taxonomy" id="3048013"/>
    <lineage>
        <taxon>Bacteria</taxon>
        <taxon>Pseudomonadati</taxon>
        <taxon>Bacteroidota</taxon>
        <taxon>Cytophagia</taxon>
        <taxon>Cytophagales</taxon>
        <taxon>Rhodocytophagaceae</taxon>
        <taxon>Xanthocytophaga</taxon>
    </lineage>
</organism>
<evidence type="ECO:0000256" key="7">
    <source>
        <dbReference type="ARBA" id="ARBA00023136"/>
    </source>
</evidence>
<evidence type="ECO:0000256" key="5">
    <source>
        <dbReference type="ARBA" id="ARBA00022801"/>
    </source>
</evidence>
<protein>
    <submittedName>
        <fullName evidence="9">Exosortase N</fullName>
        <ecNumber evidence="9">3.4.22.-</ecNumber>
    </submittedName>
</protein>
<dbReference type="RefSeq" id="WP_313998432.1">
    <property type="nucleotide sequence ID" value="NZ_JASJOT010000011.1"/>
</dbReference>
<comment type="caution">
    <text evidence="9">The sequence shown here is derived from an EMBL/GenBank/DDBJ whole genome shotgun (WGS) entry which is preliminary data.</text>
</comment>
<evidence type="ECO:0000256" key="3">
    <source>
        <dbReference type="ARBA" id="ARBA00022670"/>
    </source>
</evidence>
<keyword evidence="5 9" id="KW-0378">Hydrolase</keyword>
<dbReference type="NCBIfam" id="TIGR04476">
    <property type="entry name" value="exosort_XrtN"/>
    <property type="match status" value="1"/>
</dbReference>
<dbReference type="Pfam" id="PF09721">
    <property type="entry name" value="Exosortase_EpsH"/>
    <property type="match status" value="1"/>
</dbReference>
<gene>
    <name evidence="9" type="primary">xrtN</name>
    <name evidence="9" type="ORF">QNI19_18255</name>
</gene>
<keyword evidence="7 8" id="KW-0472">Membrane</keyword>
<dbReference type="EMBL" id="JASJOT010000011">
    <property type="protein sequence ID" value="MDJ1494887.1"/>
    <property type="molecule type" value="Genomic_DNA"/>
</dbReference>
<evidence type="ECO:0000256" key="1">
    <source>
        <dbReference type="ARBA" id="ARBA00004651"/>
    </source>
</evidence>
<reference evidence="9 10" key="1">
    <citation type="submission" date="2023-05" db="EMBL/GenBank/DDBJ databases">
        <authorList>
            <person name="Zhang X."/>
        </authorList>
    </citation>
    <scope>NUCLEOTIDE SEQUENCE [LARGE SCALE GENOMIC DNA]</scope>
    <source>
        <strain evidence="9 10">DM2B3-1</strain>
    </source>
</reference>
<dbReference type="InterPro" id="IPR019127">
    <property type="entry name" value="Exosortase"/>
</dbReference>